<reference evidence="3 4" key="1">
    <citation type="submission" date="2024-06" db="EMBL/GenBank/DDBJ databases">
        <title>A chromosome-level genome assembly of beet webworm, Loxostege sticticalis.</title>
        <authorList>
            <person name="Zhang Y."/>
        </authorList>
    </citation>
    <scope>NUCLEOTIDE SEQUENCE [LARGE SCALE GENOMIC DNA]</scope>
    <source>
        <strain evidence="3">AQ026</strain>
        <tissue evidence="3">Whole body</tissue>
    </source>
</reference>
<keyword evidence="2" id="KW-0812">Transmembrane</keyword>
<organism evidence="3 4">
    <name type="scientific">Loxostege sticticalis</name>
    <name type="common">Beet webworm moth</name>
    <dbReference type="NCBI Taxonomy" id="481309"/>
    <lineage>
        <taxon>Eukaryota</taxon>
        <taxon>Metazoa</taxon>
        <taxon>Ecdysozoa</taxon>
        <taxon>Arthropoda</taxon>
        <taxon>Hexapoda</taxon>
        <taxon>Insecta</taxon>
        <taxon>Pterygota</taxon>
        <taxon>Neoptera</taxon>
        <taxon>Endopterygota</taxon>
        <taxon>Lepidoptera</taxon>
        <taxon>Glossata</taxon>
        <taxon>Ditrysia</taxon>
        <taxon>Pyraloidea</taxon>
        <taxon>Crambidae</taxon>
        <taxon>Pyraustinae</taxon>
        <taxon>Loxostege</taxon>
    </lineage>
</organism>
<dbReference type="Pfam" id="PF12259">
    <property type="entry name" value="Baculo_F"/>
    <property type="match status" value="1"/>
</dbReference>
<comment type="caution">
    <text evidence="3">The sequence shown here is derived from an EMBL/GenBank/DDBJ whole genome shotgun (WGS) entry which is preliminary data.</text>
</comment>
<evidence type="ECO:0000313" key="3">
    <source>
        <dbReference type="EMBL" id="KAL0894545.1"/>
    </source>
</evidence>
<feature type="transmembrane region" description="Helical" evidence="2">
    <location>
        <begin position="559"/>
        <end position="579"/>
    </location>
</feature>
<dbReference type="Proteomes" id="UP001549920">
    <property type="component" value="Unassembled WGS sequence"/>
</dbReference>
<feature type="region of interest" description="Disordered" evidence="1">
    <location>
        <begin position="630"/>
        <end position="657"/>
    </location>
</feature>
<feature type="compositionally biased region" description="Polar residues" evidence="1">
    <location>
        <begin position="648"/>
        <end position="657"/>
    </location>
</feature>
<keyword evidence="2" id="KW-1133">Transmembrane helix</keyword>
<evidence type="ECO:0000256" key="1">
    <source>
        <dbReference type="SAM" id="MobiDB-lite"/>
    </source>
</evidence>
<dbReference type="EMBL" id="JBEUOH010000004">
    <property type="protein sequence ID" value="KAL0894545.1"/>
    <property type="molecule type" value="Genomic_DNA"/>
</dbReference>
<evidence type="ECO:0008006" key="5">
    <source>
        <dbReference type="Google" id="ProtNLM"/>
    </source>
</evidence>
<gene>
    <name evidence="3" type="ORF">ABMA27_013117</name>
</gene>
<proteinExistence type="predicted"/>
<sequence>MILKIMSIHVSLANATRSRGRTSKPLWATTGTVASLTQPLSTHAGLFYKEEGIISMSEDTWKLVIYRDLKPLFIAQESLKRLSFKFDQISSKYPSFPNVLTTKSYLKINLDKIDSRLSELNMYLGKNSRQKRELLDGLSSLLKYLIGTPDAKDAKHYDECIDLLEKRELDLSNLMQKQIQITSSTIKNFNETIFKISYDEQIINENIDRLNDYLNKTSSSIFNLKVSEEISTISIQVLEAVTSLESEISDCLTSILFAKSNIIHPSIISLNKLHKELLLSNQARSHKHLVRPVTIHNINNILDSSRLSAYVYSNRLVYILDFPLIKTEPFKLYHLYSVSIQYPNSSLYTTILPEHKFLATNPNGGQYISTSALDNCKAYAEKQSVCNDITVYDSDTRPICELQILFSVTNKIPSICTTSTFSADFNTFQPLGNNQWLYILTNATQCILQCDNQVSHHNIHGTGIINLQENCKLHTGYSTLSAQRTKEDNVTHPIIIPDIRTDDCFEDIKNLPTANLLPISINEVPLDTLNTLKHQLDKHNDEIQSLKNTPFVKRNQSTFSWFSFITGIFMLLLVLYALFKKILRLPFSRTHDDNNHCVQIFNNCFGSSSRRRSTYIHDIPMTTVHTATTTSCISEDEDDDNAQRKPQRSGTSPQSLF</sequence>
<evidence type="ECO:0000256" key="2">
    <source>
        <dbReference type="SAM" id="Phobius"/>
    </source>
</evidence>
<accession>A0ABR3IE54</accession>
<dbReference type="InterPro" id="IPR022048">
    <property type="entry name" value="Envelope_fusion-like"/>
</dbReference>
<evidence type="ECO:0000313" key="4">
    <source>
        <dbReference type="Proteomes" id="UP001549920"/>
    </source>
</evidence>
<keyword evidence="2" id="KW-0472">Membrane</keyword>
<protein>
    <recommendedName>
        <fullName evidence="5">Envelope protein</fullName>
    </recommendedName>
</protein>
<name>A0ABR3IE54_LOXSC</name>
<keyword evidence="4" id="KW-1185">Reference proteome</keyword>